<dbReference type="AlphaFoldDB" id="A0A9W6LN17"/>
<evidence type="ECO:0000313" key="2">
    <source>
        <dbReference type="Proteomes" id="UP001144471"/>
    </source>
</evidence>
<comment type="caution">
    <text evidence="1">The sequence shown here is derived from an EMBL/GenBank/DDBJ whole genome shotgun (WGS) entry which is preliminary data.</text>
</comment>
<name>A0A9W6LN17_9FUSO</name>
<protein>
    <submittedName>
        <fullName evidence="1">Uncharacterized protein</fullName>
    </submittedName>
</protein>
<keyword evidence="2" id="KW-1185">Reference proteome</keyword>
<sequence>MINIRKMKNFIKMEEKCFFSVEGKLQSLTEDFDDEVLYGNVDETYYSIPLELKALAETLEGKFIKAEILMDKRGYMEVKKLEQTSNPRLSKSVVWTSEMYEEILGLWDRGQLEAFINKK</sequence>
<accession>A0A9W6LN17</accession>
<organism evidence="1 2">
    <name type="scientific">Propionigenium maris DSM 9537</name>
    <dbReference type="NCBI Taxonomy" id="1123000"/>
    <lineage>
        <taxon>Bacteria</taxon>
        <taxon>Fusobacteriati</taxon>
        <taxon>Fusobacteriota</taxon>
        <taxon>Fusobacteriia</taxon>
        <taxon>Fusobacteriales</taxon>
        <taxon>Fusobacteriaceae</taxon>
        <taxon>Propionigenium</taxon>
    </lineage>
</organism>
<dbReference type="RefSeq" id="WP_281835579.1">
    <property type="nucleotide sequence ID" value="NZ_BSDY01000008.1"/>
</dbReference>
<gene>
    <name evidence="1" type="ORF">PM10SUCC1_19330</name>
</gene>
<dbReference type="Proteomes" id="UP001144471">
    <property type="component" value="Unassembled WGS sequence"/>
</dbReference>
<reference evidence="1" key="1">
    <citation type="submission" date="2022-12" db="EMBL/GenBank/DDBJ databases">
        <title>Reference genome sequencing for broad-spectrum identification of bacterial and archaeal isolates by mass spectrometry.</title>
        <authorList>
            <person name="Sekiguchi Y."/>
            <person name="Tourlousse D.M."/>
        </authorList>
    </citation>
    <scope>NUCLEOTIDE SEQUENCE</scope>
    <source>
        <strain evidence="1">10succ1</strain>
    </source>
</reference>
<dbReference type="EMBL" id="BSDY01000008">
    <property type="protein sequence ID" value="GLI56419.1"/>
    <property type="molecule type" value="Genomic_DNA"/>
</dbReference>
<evidence type="ECO:0000313" key="1">
    <source>
        <dbReference type="EMBL" id="GLI56419.1"/>
    </source>
</evidence>
<proteinExistence type="predicted"/>